<evidence type="ECO:0000256" key="6">
    <source>
        <dbReference type="SAM" id="Phobius"/>
    </source>
</evidence>
<dbReference type="Proteomes" id="UP000215405">
    <property type="component" value="Unassembled WGS sequence"/>
</dbReference>
<reference evidence="8" key="1">
    <citation type="journal article" date="2017" name="Int. J. Syst. Evol. Microbiol.">
        <title>Notoacmeibacter marinus gen. nov., sp. nov., isolated from the gut of a limpet and proposal of Notoacmeibacteraceae fam. nov. in the order Rhizobiales of the class Alphaproteobacteria.</title>
        <authorList>
            <person name="Huang Z."/>
            <person name="Guo F."/>
            <person name="Lai Q."/>
        </authorList>
    </citation>
    <scope>NUCLEOTIDE SEQUENCE [LARGE SCALE GENOMIC DNA]</scope>
    <source>
        <strain evidence="8">XMTR2A4</strain>
    </source>
</reference>
<sequence>MRVQFKTSYDTDIRLFKDRYQLAWYAVLGATLIALPWLIDVFMLGEITNVLIFAIAGMGLMILVGQTGQASLGHAAFLAVGCYANVILQQRAGLPFVVAFPLAGLISGVLGALIALPMVRLHGIYLAIATLAMSVITEDIIIIAEPLTGGVGGLFAPDISLFGYVINRYGDPAAFYWFTLAVTLFCVWIYRNLLRSPLGRAFAAVRDSEVSAQAMGVNVPKTKAIAFGVSTFITGLSGAILGHYIGVFTPEAFNVLVSIQLLLMIVVGGLGTIHGAFFGALVIALLPTGIGMARDWLAANVGLTTTAIPGLETATFGVILIAFMLFEPMGLYGIWAKMRTYFELFPFYRQGMFVRQKSYLKTERMR</sequence>
<evidence type="ECO:0000256" key="5">
    <source>
        <dbReference type="ARBA" id="ARBA00023136"/>
    </source>
</evidence>
<dbReference type="Pfam" id="PF02653">
    <property type="entry name" value="BPD_transp_2"/>
    <property type="match status" value="1"/>
</dbReference>
<feature type="transmembrane region" description="Helical" evidence="6">
    <location>
        <begin position="224"/>
        <end position="246"/>
    </location>
</feature>
<feature type="transmembrane region" description="Helical" evidence="6">
    <location>
        <begin position="71"/>
        <end position="88"/>
    </location>
</feature>
<feature type="transmembrane region" description="Helical" evidence="6">
    <location>
        <begin position="173"/>
        <end position="190"/>
    </location>
</feature>
<evidence type="ECO:0000256" key="1">
    <source>
        <dbReference type="ARBA" id="ARBA00004651"/>
    </source>
</evidence>
<dbReference type="RefSeq" id="WP_094077548.1">
    <property type="nucleotide sequence ID" value="NZ_NBYO01000002.1"/>
</dbReference>
<keyword evidence="5 6" id="KW-0472">Membrane</keyword>
<name>A0A231UXP4_9HYPH</name>
<dbReference type="InterPro" id="IPR043428">
    <property type="entry name" value="LivM-like"/>
</dbReference>
<feature type="transmembrane region" description="Helical" evidence="6">
    <location>
        <begin position="277"/>
        <end position="294"/>
    </location>
</feature>
<keyword evidence="8" id="KW-1185">Reference proteome</keyword>
<feature type="transmembrane region" description="Helical" evidence="6">
    <location>
        <begin position="45"/>
        <end position="64"/>
    </location>
</feature>
<feature type="transmembrane region" description="Helical" evidence="6">
    <location>
        <begin position="314"/>
        <end position="335"/>
    </location>
</feature>
<dbReference type="GO" id="GO:0015658">
    <property type="term" value="F:branched-chain amino acid transmembrane transporter activity"/>
    <property type="evidence" value="ECO:0007669"/>
    <property type="project" value="InterPro"/>
</dbReference>
<evidence type="ECO:0000313" key="8">
    <source>
        <dbReference type="Proteomes" id="UP000215405"/>
    </source>
</evidence>
<keyword evidence="2" id="KW-1003">Cell membrane</keyword>
<comment type="subcellular location">
    <subcellularLocation>
        <location evidence="1">Cell membrane</location>
        <topology evidence="1">Multi-pass membrane protein</topology>
    </subcellularLocation>
</comment>
<dbReference type="GO" id="GO:0005886">
    <property type="term" value="C:plasma membrane"/>
    <property type="evidence" value="ECO:0007669"/>
    <property type="project" value="UniProtKB-SubCell"/>
</dbReference>
<feature type="transmembrane region" description="Helical" evidence="6">
    <location>
        <begin position="21"/>
        <end position="39"/>
    </location>
</feature>
<protein>
    <submittedName>
        <fullName evidence="7">Branched-chain amino acid ABC transporter permease</fullName>
    </submittedName>
</protein>
<evidence type="ECO:0000313" key="7">
    <source>
        <dbReference type="EMBL" id="OXT00729.1"/>
    </source>
</evidence>
<comment type="caution">
    <text evidence="7">The sequence shown here is derived from an EMBL/GenBank/DDBJ whole genome shotgun (WGS) entry which is preliminary data.</text>
</comment>
<accession>A0A231UXP4</accession>
<feature type="transmembrane region" description="Helical" evidence="6">
    <location>
        <begin position="123"/>
        <end position="144"/>
    </location>
</feature>
<feature type="transmembrane region" description="Helical" evidence="6">
    <location>
        <begin position="94"/>
        <end position="116"/>
    </location>
</feature>
<evidence type="ECO:0000256" key="2">
    <source>
        <dbReference type="ARBA" id="ARBA00022475"/>
    </source>
</evidence>
<keyword evidence="4 6" id="KW-1133">Transmembrane helix</keyword>
<evidence type="ECO:0000256" key="3">
    <source>
        <dbReference type="ARBA" id="ARBA00022692"/>
    </source>
</evidence>
<dbReference type="InterPro" id="IPR001851">
    <property type="entry name" value="ABC_transp_permease"/>
</dbReference>
<organism evidence="7 8">
    <name type="scientific">Notoacmeibacter marinus</name>
    <dbReference type="NCBI Taxonomy" id="1876515"/>
    <lineage>
        <taxon>Bacteria</taxon>
        <taxon>Pseudomonadati</taxon>
        <taxon>Pseudomonadota</taxon>
        <taxon>Alphaproteobacteria</taxon>
        <taxon>Hyphomicrobiales</taxon>
        <taxon>Notoacmeibacteraceae</taxon>
        <taxon>Notoacmeibacter</taxon>
    </lineage>
</organism>
<dbReference type="PANTHER" id="PTHR30482:SF20">
    <property type="entry name" value="HIGH-AFFINITY BRANCHED-CHAIN AMINO ACID TRANSPORT SYSTEM PERMEASE PROTEIN LIVM"/>
    <property type="match status" value="1"/>
</dbReference>
<feature type="transmembrane region" description="Helical" evidence="6">
    <location>
        <begin position="252"/>
        <end position="270"/>
    </location>
</feature>
<evidence type="ECO:0000256" key="4">
    <source>
        <dbReference type="ARBA" id="ARBA00022989"/>
    </source>
</evidence>
<dbReference type="AlphaFoldDB" id="A0A231UXP4"/>
<dbReference type="CDD" id="cd06581">
    <property type="entry name" value="TM_PBP1_LivM_like"/>
    <property type="match status" value="1"/>
</dbReference>
<keyword evidence="3 6" id="KW-0812">Transmembrane</keyword>
<dbReference type="EMBL" id="NBYO01000002">
    <property type="protein sequence ID" value="OXT00729.1"/>
    <property type="molecule type" value="Genomic_DNA"/>
</dbReference>
<gene>
    <name evidence="7" type="ORF">B7H23_11650</name>
</gene>
<proteinExistence type="predicted"/>
<dbReference type="PANTHER" id="PTHR30482">
    <property type="entry name" value="HIGH-AFFINITY BRANCHED-CHAIN AMINO ACID TRANSPORT SYSTEM PERMEASE"/>
    <property type="match status" value="1"/>
</dbReference>